<sequence length="44" mass="5303">MMTWIEADRLVWPHYLRIEPEDDYGWRLIAVFKPRQGQDGKTLA</sequence>
<organism evidence="1 2">
    <name type="scientific">Bifidobacterium choerinum</name>
    <dbReference type="NCBI Taxonomy" id="35760"/>
    <lineage>
        <taxon>Bacteria</taxon>
        <taxon>Bacillati</taxon>
        <taxon>Actinomycetota</taxon>
        <taxon>Actinomycetes</taxon>
        <taxon>Bifidobacteriales</taxon>
        <taxon>Bifidobacteriaceae</taxon>
        <taxon>Bifidobacterium</taxon>
    </lineage>
</organism>
<protein>
    <submittedName>
        <fullName evidence="1">Uncharacterized protein</fullName>
    </submittedName>
</protein>
<proteinExistence type="predicted"/>
<name>A0A087AFB3_9BIFI</name>
<dbReference type="STRING" id="35760.BCHO_0882"/>
<reference evidence="1 2" key="1">
    <citation type="submission" date="2014-03" db="EMBL/GenBank/DDBJ databases">
        <title>Genomics of Bifidobacteria.</title>
        <authorList>
            <person name="Ventura M."/>
            <person name="Milani C."/>
            <person name="Lugli G.A."/>
        </authorList>
    </citation>
    <scope>NUCLEOTIDE SEQUENCE [LARGE SCALE GENOMIC DNA]</scope>
    <source>
        <strain evidence="1 2">LMG 10510</strain>
    </source>
</reference>
<dbReference type="RefSeq" id="WP_272944783.1">
    <property type="nucleotide sequence ID" value="NZ_JGYU01000005.1"/>
</dbReference>
<dbReference type="AlphaFoldDB" id="A0A087AFB3"/>
<comment type="caution">
    <text evidence="1">The sequence shown here is derived from an EMBL/GenBank/DDBJ whole genome shotgun (WGS) entry which is preliminary data.</text>
</comment>
<dbReference type="EMBL" id="JGYU01000005">
    <property type="protein sequence ID" value="KFI57463.1"/>
    <property type="molecule type" value="Genomic_DNA"/>
</dbReference>
<evidence type="ECO:0000313" key="1">
    <source>
        <dbReference type="EMBL" id="KFI57463.1"/>
    </source>
</evidence>
<gene>
    <name evidence="1" type="ORF">BCHO_0882</name>
</gene>
<evidence type="ECO:0000313" key="2">
    <source>
        <dbReference type="Proteomes" id="UP000028995"/>
    </source>
</evidence>
<accession>A0A087AFB3</accession>
<dbReference type="Proteomes" id="UP000028995">
    <property type="component" value="Unassembled WGS sequence"/>
</dbReference>
<keyword evidence="2" id="KW-1185">Reference proteome</keyword>